<dbReference type="GO" id="GO:0005886">
    <property type="term" value="C:plasma membrane"/>
    <property type="evidence" value="ECO:0007669"/>
    <property type="project" value="UniProtKB-SubCell"/>
</dbReference>
<dbReference type="Gene3D" id="1.10.3720.10">
    <property type="entry name" value="MetI-like"/>
    <property type="match status" value="1"/>
</dbReference>
<gene>
    <name evidence="10" type="ORF">FNL38_11256</name>
</gene>
<dbReference type="GO" id="GO:0055085">
    <property type="term" value="P:transmembrane transport"/>
    <property type="evidence" value="ECO:0007669"/>
    <property type="project" value="InterPro"/>
</dbReference>
<evidence type="ECO:0000256" key="1">
    <source>
        <dbReference type="ARBA" id="ARBA00004651"/>
    </source>
</evidence>
<keyword evidence="2 7" id="KW-0813">Transport</keyword>
<comment type="similarity">
    <text evidence="7">Belongs to the binding-protein-dependent transport system permease family.</text>
</comment>
<dbReference type="PROSITE" id="PS50928">
    <property type="entry name" value="ABC_TM1"/>
    <property type="match status" value="1"/>
</dbReference>
<feature type="domain" description="ABC transmembrane type-1" evidence="9">
    <location>
        <begin position="115"/>
        <end position="327"/>
    </location>
</feature>
<evidence type="ECO:0000256" key="3">
    <source>
        <dbReference type="ARBA" id="ARBA00022475"/>
    </source>
</evidence>
<keyword evidence="5 7" id="KW-1133">Transmembrane helix</keyword>
<dbReference type="InterPro" id="IPR000515">
    <property type="entry name" value="MetI-like"/>
</dbReference>
<feature type="transmembrane region" description="Helical" evidence="7">
    <location>
        <begin position="152"/>
        <end position="172"/>
    </location>
</feature>
<dbReference type="SUPFAM" id="SSF161098">
    <property type="entry name" value="MetI-like"/>
    <property type="match status" value="1"/>
</dbReference>
<keyword evidence="3" id="KW-1003">Cell membrane</keyword>
<evidence type="ECO:0000256" key="4">
    <source>
        <dbReference type="ARBA" id="ARBA00022692"/>
    </source>
</evidence>
<dbReference type="CDD" id="cd06261">
    <property type="entry name" value="TM_PBP2"/>
    <property type="match status" value="1"/>
</dbReference>
<dbReference type="PANTHER" id="PTHR30193:SF37">
    <property type="entry name" value="INNER MEMBRANE ABC TRANSPORTER PERMEASE PROTEIN YCJO"/>
    <property type="match status" value="1"/>
</dbReference>
<feature type="transmembrane region" description="Helical" evidence="7">
    <location>
        <begin position="200"/>
        <end position="224"/>
    </location>
</feature>
<name>A0A652YHP3_NOCGL</name>
<comment type="subcellular location">
    <subcellularLocation>
        <location evidence="1 7">Cell membrane</location>
        <topology evidence="1 7">Multi-pass membrane protein</topology>
    </subcellularLocation>
</comment>
<evidence type="ECO:0000256" key="5">
    <source>
        <dbReference type="ARBA" id="ARBA00022989"/>
    </source>
</evidence>
<feature type="transmembrane region" description="Helical" evidence="7">
    <location>
        <begin position="303"/>
        <end position="326"/>
    </location>
</feature>
<dbReference type="InterPro" id="IPR051393">
    <property type="entry name" value="ABC_transporter_permease"/>
</dbReference>
<protein>
    <submittedName>
        <fullName evidence="10">Carbohydrate ABC transporter membrane protein 1 (CUT1 family)</fullName>
    </submittedName>
</protein>
<accession>A0A652YHP3</accession>
<feature type="compositionally biased region" description="Polar residues" evidence="8">
    <location>
        <begin position="1"/>
        <end position="13"/>
    </location>
</feature>
<evidence type="ECO:0000256" key="7">
    <source>
        <dbReference type="RuleBase" id="RU363032"/>
    </source>
</evidence>
<evidence type="ECO:0000259" key="9">
    <source>
        <dbReference type="PROSITE" id="PS50928"/>
    </source>
</evidence>
<feature type="transmembrane region" description="Helical" evidence="7">
    <location>
        <begin position="56"/>
        <end position="77"/>
    </location>
</feature>
<evidence type="ECO:0000256" key="8">
    <source>
        <dbReference type="SAM" id="MobiDB-lite"/>
    </source>
</evidence>
<evidence type="ECO:0000256" key="6">
    <source>
        <dbReference type="ARBA" id="ARBA00023136"/>
    </source>
</evidence>
<evidence type="ECO:0000256" key="2">
    <source>
        <dbReference type="ARBA" id="ARBA00022448"/>
    </source>
</evidence>
<keyword evidence="4 7" id="KW-0812">Transmembrane</keyword>
<reference evidence="10" key="1">
    <citation type="submission" date="2019-07" db="EMBL/GenBank/DDBJ databases">
        <title>Genomic Encyclopedia of Type Strains, Phase IV (KMG-IV): sequencing the most valuable type-strain genomes for metagenomic binning, comparative biology and taxonomic classification.</title>
        <authorList>
            <person name="Goeker M."/>
        </authorList>
    </citation>
    <scope>NUCLEOTIDE SEQUENCE</scope>
    <source>
        <strain evidence="10">DSM 44596</strain>
    </source>
</reference>
<keyword evidence="6 7" id="KW-0472">Membrane</keyword>
<evidence type="ECO:0000313" key="10">
    <source>
        <dbReference type="EMBL" id="TYQ00761.1"/>
    </source>
</evidence>
<dbReference type="EMBL" id="VNIQ01000012">
    <property type="protein sequence ID" value="TYQ00761.1"/>
    <property type="molecule type" value="Genomic_DNA"/>
</dbReference>
<comment type="caution">
    <text evidence="10">The sequence shown here is derived from an EMBL/GenBank/DDBJ whole genome shotgun (WGS) entry which is preliminary data.</text>
</comment>
<dbReference type="AlphaFoldDB" id="A0A652YHP3"/>
<organism evidence="10">
    <name type="scientific">Nocardia globerula</name>
    <dbReference type="NCBI Taxonomy" id="1818"/>
    <lineage>
        <taxon>Bacteria</taxon>
        <taxon>Bacillati</taxon>
        <taxon>Actinomycetota</taxon>
        <taxon>Actinomycetes</taxon>
        <taxon>Mycobacteriales</taxon>
        <taxon>Nocardiaceae</taxon>
        <taxon>Nocardia</taxon>
    </lineage>
</organism>
<dbReference type="Pfam" id="PF00528">
    <property type="entry name" value="BPD_transp_1"/>
    <property type="match status" value="1"/>
</dbReference>
<feature type="region of interest" description="Disordered" evidence="8">
    <location>
        <begin position="1"/>
        <end position="48"/>
    </location>
</feature>
<dbReference type="PANTHER" id="PTHR30193">
    <property type="entry name" value="ABC TRANSPORTER PERMEASE PROTEIN"/>
    <property type="match status" value="1"/>
</dbReference>
<feature type="transmembrane region" description="Helical" evidence="7">
    <location>
        <begin position="119"/>
        <end position="140"/>
    </location>
</feature>
<sequence>MIFTVSHQESDTPGRNGLDMSLTTQRPAPPTVSAPVSRGSTRGRPTRRRERKGYKLFVLFTFPNLLLIAVFAYWPVIGNIYLSLTEWDMIAPTPLFVGVDNYTKLLHDPAFLRVLRLTLVWVVAIVGISLSVGLALACLFNRQSRGRAAVSALAFSPHILSGAAVAAIWLFIFDPNYGLSRALFGLFGADSPHWTTSSSWAMPALIIVSIWKGVGFVAIVYLAALQSMPADVLEAARLDGAGAWQTFRHITMPLLSPTTFFLLITQVISAFQSFDVIAMMTSGGPAGATTTLSWFIYQEGFKAFSAGTAAAGSMVMFVVLMGVTVFQMRFVEKKVHY</sequence>
<dbReference type="InterPro" id="IPR035906">
    <property type="entry name" value="MetI-like_sf"/>
</dbReference>
<proteinExistence type="inferred from homology"/>